<evidence type="ECO:0000256" key="2">
    <source>
        <dbReference type="ARBA" id="ARBA00022475"/>
    </source>
</evidence>
<name>A0A5R9DU28_9LACT</name>
<feature type="transmembrane region" description="Helical" evidence="6">
    <location>
        <begin position="120"/>
        <end position="142"/>
    </location>
</feature>
<dbReference type="GO" id="GO:0016853">
    <property type="term" value="F:isomerase activity"/>
    <property type="evidence" value="ECO:0007669"/>
    <property type="project" value="UniProtKB-KW"/>
</dbReference>
<dbReference type="OrthoDB" id="8609648at2"/>
<dbReference type="AlphaFoldDB" id="A0A5R9DU28"/>
<feature type="transmembrane region" description="Helical" evidence="6">
    <location>
        <begin position="241"/>
        <end position="262"/>
    </location>
</feature>
<keyword evidence="2" id="KW-1003">Cell membrane</keyword>
<evidence type="ECO:0000256" key="4">
    <source>
        <dbReference type="ARBA" id="ARBA00022989"/>
    </source>
</evidence>
<feature type="transmembrane region" description="Helical" evidence="6">
    <location>
        <begin position="428"/>
        <end position="450"/>
    </location>
</feature>
<feature type="transmembrane region" description="Helical" evidence="6">
    <location>
        <begin position="91"/>
        <end position="114"/>
    </location>
</feature>
<dbReference type="InterPro" id="IPR050833">
    <property type="entry name" value="Poly_Biosynth_Transport"/>
</dbReference>
<accession>A0A5R9DU28</accession>
<proteinExistence type="predicted"/>
<organism evidence="7 8">
    <name type="scientific">Ruoffia tabacinasalis</name>
    <dbReference type="NCBI Taxonomy" id="87458"/>
    <lineage>
        <taxon>Bacteria</taxon>
        <taxon>Bacillati</taxon>
        <taxon>Bacillota</taxon>
        <taxon>Bacilli</taxon>
        <taxon>Lactobacillales</taxon>
        <taxon>Aerococcaceae</taxon>
        <taxon>Ruoffia</taxon>
    </lineage>
</organism>
<dbReference type="RefSeq" id="WP_138404812.1">
    <property type="nucleotide sequence ID" value="NZ_VBSP01000025.1"/>
</dbReference>
<gene>
    <name evidence="7" type="ORF">FEZ33_07640</name>
</gene>
<feature type="transmembrane region" description="Helical" evidence="6">
    <location>
        <begin position="395"/>
        <end position="416"/>
    </location>
</feature>
<keyword evidence="7" id="KW-0413">Isomerase</keyword>
<evidence type="ECO:0000256" key="5">
    <source>
        <dbReference type="ARBA" id="ARBA00023136"/>
    </source>
</evidence>
<evidence type="ECO:0000256" key="6">
    <source>
        <dbReference type="SAM" id="Phobius"/>
    </source>
</evidence>
<dbReference type="Proteomes" id="UP000306420">
    <property type="component" value="Unassembled WGS sequence"/>
</dbReference>
<comment type="caution">
    <text evidence="7">The sequence shown here is derived from an EMBL/GenBank/DDBJ whole genome shotgun (WGS) entry which is preliminary data.</text>
</comment>
<feature type="transmembrane region" description="Helical" evidence="6">
    <location>
        <begin position="339"/>
        <end position="360"/>
    </location>
</feature>
<feature type="transmembrane region" description="Helical" evidence="6">
    <location>
        <begin position="268"/>
        <end position="286"/>
    </location>
</feature>
<feature type="transmembrane region" description="Helical" evidence="6">
    <location>
        <begin position="456"/>
        <end position="482"/>
    </location>
</feature>
<feature type="transmembrane region" description="Helical" evidence="6">
    <location>
        <begin position="183"/>
        <end position="204"/>
    </location>
</feature>
<feature type="transmembrane region" description="Helical" evidence="6">
    <location>
        <begin position="307"/>
        <end position="327"/>
    </location>
</feature>
<evidence type="ECO:0000256" key="3">
    <source>
        <dbReference type="ARBA" id="ARBA00022692"/>
    </source>
</evidence>
<dbReference type="GO" id="GO:0005886">
    <property type="term" value="C:plasma membrane"/>
    <property type="evidence" value="ECO:0007669"/>
    <property type="project" value="UniProtKB-SubCell"/>
</dbReference>
<dbReference type="PANTHER" id="PTHR30250:SF26">
    <property type="entry name" value="PSMA PROTEIN"/>
    <property type="match status" value="1"/>
</dbReference>
<comment type="subcellular location">
    <subcellularLocation>
        <location evidence="1">Cell membrane</location>
        <topology evidence="1">Multi-pass membrane protein</topology>
    </subcellularLocation>
</comment>
<feature type="transmembrane region" description="Helical" evidence="6">
    <location>
        <begin position="50"/>
        <end position="70"/>
    </location>
</feature>
<dbReference type="PANTHER" id="PTHR30250">
    <property type="entry name" value="PST FAMILY PREDICTED COLANIC ACID TRANSPORTER"/>
    <property type="match status" value="1"/>
</dbReference>
<sequence length="495" mass="55854">MNNIKLLKINTSVSLINQVIVILSGLILPRFILIYYGSEINGLVSSITQFLSIITFLELGVGGVVQATLYKPIAENNYLFLSKVLSSAKKYFRILSYILVIYIIVLIIVFPIIVDSPLDFISNSILIVAMSISLFCQYYFGLINQLLLNADQKTYVHTILQIITIILYTFISVVLIVNNFSIVLVRAMASLMFLIKPIVMSIYVKKKYMIETIAHTEDVLPQKWNGVAQHIAYTITNSTDIVVLTVFSTLETVSIYSVYNLVINGLKLLISSLTSSIQSFFGNLLAKEEYNTLGKFFSKIEWIIHTLVTNIFSITSVLITPFILIYTAGVQDVSYNVPVFGFLITMTQMLYCLRLPYYLLVNAAGQFKETQNGAIVEAIINVVISVLIVNKYGLIGVAIGTIIALGFRTIYLVIYLSNNILKRPATLFLKQIIVDLVTMCLIHLASLFVTVKSYDFFSWVYLAIIISCISLIISFIINYLFYNDRVLEIIKKIRK</sequence>
<dbReference type="EMBL" id="VBSP01000025">
    <property type="protein sequence ID" value="TLQ40711.1"/>
    <property type="molecule type" value="Genomic_DNA"/>
</dbReference>
<reference evidence="7 8" key="1">
    <citation type="submission" date="2019-05" db="EMBL/GenBank/DDBJ databases">
        <title>The metagenome of a microbial culture collection derived from dairy environment covers the genomic content of the human microbiome.</title>
        <authorList>
            <person name="Roder T."/>
            <person name="Wuthrich D."/>
            <person name="Sattari Z."/>
            <person name="Von Ah U."/>
            <person name="Bar C."/>
            <person name="Ronchi F."/>
            <person name="Macpherson A.J."/>
            <person name="Ganal-Vonarburg S.C."/>
            <person name="Bruggmann R."/>
            <person name="Vergeres G."/>
        </authorList>
    </citation>
    <scope>NUCLEOTIDE SEQUENCE [LARGE SCALE GENOMIC DNA]</scope>
    <source>
        <strain evidence="7 8">FAM 24227</strain>
    </source>
</reference>
<evidence type="ECO:0000256" key="1">
    <source>
        <dbReference type="ARBA" id="ARBA00004651"/>
    </source>
</evidence>
<feature type="transmembrane region" description="Helical" evidence="6">
    <location>
        <begin position="372"/>
        <end position="389"/>
    </location>
</feature>
<evidence type="ECO:0000313" key="7">
    <source>
        <dbReference type="EMBL" id="TLQ40711.1"/>
    </source>
</evidence>
<feature type="transmembrane region" description="Helical" evidence="6">
    <location>
        <begin position="154"/>
        <end position="177"/>
    </location>
</feature>
<keyword evidence="5 6" id="KW-0472">Membrane</keyword>
<keyword evidence="3 6" id="KW-0812">Transmembrane</keyword>
<keyword evidence="4 6" id="KW-1133">Transmembrane helix</keyword>
<protein>
    <submittedName>
        <fullName evidence="7">Sugar isomerase</fullName>
    </submittedName>
</protein>
<feature type="transmembrane region" description="Helical" evidence="6">
    <location>
        <begin position="12"/>
        <end position="38"/>
    </location>
</feature>
<evidence type="ECO:0000313" key="8">
    <source>
        <dbReference type="Proteomes" id="UP000306420"/>
    </source>
</evidence>